<accession>A0ABP0TUC6</accession>
<dbReference type="PANTHER" id="PTHR36331">
    <property type="entry name" value="40S RIBOSOMAL PROTEIN"/>
    <property type="match status" value="1"/>
</dbReference>
<evidence type="ECO:0000259" key="1">
    <source>
        <dbReference type="Pfam" id="PF25285"/>
    </source>
</evidence>
<dbReference type="Pfam" id="PF25285">
    <property type="entry name" value="DUF7875"/>
    <property type="match status" value="1"/>
</dbReference>
<organism evidence="2 3">
    <name type="scientific">Sphagnum troendelagicum</name>
    <dbReference type="NCBI Taxonomy" id="128251"/>
    <lineage>
        <taxon>Eukaryota</taxon>
        <taxon>Viridiplantae</taxon>
        <taxon>Streptophyta</taxon>
        <taxon>Embryophyta</taxon>
        <taxon>Bryophyta</taxon>
        <taxon>Sphagnophytina</taxon>
        <taxon>Sphagnopsida</taxon>
        <taxon>Sphagnales</taxon>
        <taxon>Sphagnaceae</taxon>
        <taxon>Sphagnum</taxon>
    </lineage>
</organism>
<dbReference type="Proteomes" id="UP001497512">
    <property type="component" value="Chromosome 15"/>
</dbReference>
<proteinExistence type="predicted"/>
<dbReference type="InterPro" id="IPR057197">
    <property type="entry name" value="DUF7875"/>
</dbReference>
<sequence length="94" mass="10190">MALRQALGASSGELMREDAIPCGRMTRIFSTVAGVGGVFLSWPLCSIHYGPRITWPRVFRWQICGAVGAAAAMATFARLWEPACEPQNIAAYDS</sequence>
<feature type="domain" description="DUF7875" evidence="1">
    <location>
        <begin position="1"/>
        <end position="94"/>
    </location>
</feature>
<evidence type="ECO:0000313" key="2">
    <source>
        <dbReference type="EMBL" id="CAK9205252.1"/>
    </source>
</evidence>
<keyword evidence="3" id="KW-1185">Reference proteome</keyword>
<gene>
    <name evidence="2" type="ORF">CSSPTR1EN2_LOCUS7755</name>
</gene>
<reference evidence="2" key="1">
    <citation type="submission" date="2024-02" db="EMBL/GenBank/DDBJ databases">
        <authorList>
            <consortium name="ELIXIR-Norway"/>
            <consortium name="Elixir Norway"/>
        </authorList>
    </citation>
    <scope>NUCLEOTIDE SEQUENCE</scope>
</reference>
<evidence type="ECO:0000313" key="3">
    <source>
        <dbReference type="Proteomes" id="UP001497512"/>
    </source>
</evidence>
<dbReference type="PANTHER" id="PTHR36331:SF1">
    <property type="entry name" value="40S RIBOSOMAL PROTEIN"/>
    <property type="match status" value="1"/>
</dbReference>
<protein>
    <recommendedName>
        <fullName evidence="1">DUF7875 domain-containing protein</fullName>
    </recommendedName>
</protein>
<dbReference type="EMBL" id="OZ019907">
    <property type="protein sequence ID" value="CAK9205252.1"/>
    <property type="molecule type" value="Genomic_DNA"/>
</dbReference>
<name>A0ABP0TUC6_9BRYO</name>